<feature type="compositionally biased region" description="Polar residues" evidence="4">
    <location>
        <begin position="1408"/>
        <end position="1423"/>
    </location>
</feature>
<dbReference type="EnsemblPlants" id="EMT23595">
    <property type="protein sequence ID" value="EMT23595"/>
    <property type="gene ID" value="F775_03608"/>
</dbReference>
<dbReference type="InterPro" id="IPR055300">
    <property type="entry name" value="CWZF3/5/7"/>
</dbReference>
<feature type="compositionally biased region" description="Low complexity" evidence="4">
    <location>
        <begin position="1249"/>
        <end position="1265"/>
    </location>
</feature>
<dbReference type="InterPro" id="IPR056406">
    <property type="entry name" value="THD_CWZF3/5/7"/>
</dbReference>
<dbReference type="Pfam" id="PF22936">
    <property type="entry name" value="Pol_BBD"/>
    <property type="match status" value="1"/>
</dbReference>
<feature type="compositionally biased region" description="Polar residues" evidence="4">
    <location>
        <begin position="676"/>
        <end position="693"/>
    </location>
</feature>
<feature type="compositionally biased region" description="Polar residues" evidence="4">
    <location>
        <begin position="312"/>
        <end position="326"/>
    </location>
</feature>
<feature type="region of interest" description="Disordered" evidence="4">
    <location>
        <begin position="1397"/>
        <end position="1470"/>
    </location>
</feature>
<feature type="region of interest" description="Disordered" evidence="4">
    <location>
        <begin position="671"/>
        <end position="696"/>
    </location>
</feature>
<dbReference type="PANTHER" id="PTHR46524:SF2">
    <property type="entry name" value="CYSTEINE-TRYPTOPHAN DOMAIN-CONTAINING ZINC FINGER PROTEIN 5"/>
    <property type="match status" value="1"/>
</dbReference>
<evidence type="ECO:0000256" key="4">
    <source>
        <dbReference type="SAM" id="MobiDB-lite"/>
    </source>
</evidence>
<feature type="compositionally biased region" description="Basic and acidic residues" evidence="4">
    <location>
        <begin position="1215"/>
        <end position="1228"/>
    </location>
</feature>
<proteinExistence type="predicted"/>
<dbReference type="Pfam" id="PF24756">
    <property type="entry name" value="THD_CWZF3-5-7"/>
    <property type="match status" value="1"/>
</dbReference>
<keyword evidence="1" id="KW-0479">Metal-binding</keyword>
<dbReference type="PROSITE" id="PS51050">
    <property type="entry name" value="ZF_CW"/>
    <property type="match status" value="1"/>
</dbReference>
<feature type="compositionally biased region" description="Basic and acidic residues" evidence="4">
    <location>
        <begin position="1072"/>
        <end position="1087"/>
    </location>
</feature>
<feature type="compositionally biased region" description="Basic and acidic residues" evidence="4">
    <location>
        <begin position="1438"/>
        <end position="1450"/>
    </location>
</feature>
<keyword evidence="2" id="KW-0863">Zinc-finger</keyword>
<feature type="region of interest" description="Disordered" evidence="4">
    <location>
        <begin position="307"/>
        <end position="349"/>
    </location>
</feature>
<evidence type="ECO:0000313" key="5">
    <source>
        <dbReference type="EnsemblPlants" id="EMT23595"/>
    </source>
</evidence>
<dbReference type="InterPro" id="IPR054722">
    <property type="entry name" value="PolX-like_BBD"/>
</dbReference>
<feature type="region of interest" description="Disordered" evidence="4">
    <location>
        <begin position="1128"/>
        <end position="1297"/>
    </location>
</feature>
<keyword evidence="3" id="KW-0862">Zinc</keyword>
<feature type="compositionally biased region" description="Basic and acidic residues" evidence="4">
    <location>
        <begin position="1357"/>
        <end position="1372"/>
    </location>
</feature>
<protein>
    <submittedName>
        <fullName evidence="5">Uncharacterized protein</fullName>
    </submittedName>
</protein>
<feature type="compositionally biased region" description="Basic and acidic residues" evidence="4">
    <location>
        <begin position="819"/>
        <end position="832"/>
    </location>
</feature>
<evidence type="ECO:0000256" key="3">
    <source>
        <dbReference type="ARBA" id="ARBA00022833"/>
    </source>
</evidence>
<evidence type="ECO:0000256" key="2">
    <source>
        <dbReference type="ARBA" id="ARBA00022771"/>
    </source>
</evidence>
<organism evidence="5">
    <name type="scientific">Aegilops tauschii</name>
    <name type="common">Tausch's goatgrass</name>
    <name type="synonym">Aegilops squarrosa</name>
    <dbReference type="NCBI Taxonomy" id="37682"/>
    <lineage>
        <taxon>Eukaryota</taxon>
        <taxon>Viridiplantae</taxon>
        <taxon>Streptophyta</taxon>
        <taxon>Embryophyta</taxon>
        <taxon>Tracheophyta</taxon>
        <taxon>Spermatophyta</taxon>
        <taxon>Magnoliopsida</taxon>
        <taxon>Liliopsida</taxon>
        <taxon>Poales</taxon>
        <taxon>Poaceae</taxon>
        <taxon>BOP clade</taxon>
        <taxon>Pooideae</taxon>
        <taxon>Triticodae</taxon>
        <taxon>Triticeae</taxon>
        <taxon>Triticinae</taxon>
        <taxon>Aegilops</taxon>
    </lineage>
</organism>
<accession>M8BF76</accession>
<sequence length="1797" mass="197874">MTETHLRKKDESTFGSLRHRVPILDGEFYGSWKNEMLEIFNEYNLSKYTLSPYVPPSDTLHPTPDEYLDMMKFFKSPLLFHKMKPSDPKFDECLFELSDLMRAKGDVGTISSIITETTRIHKLEHCHGHKSNESLELGDDHMHDDDDDIEHVYYDEDEEFDIVCEKTSRNLSLMANLRNYISGGKEWILDSGCTDHMTGDKDMFRELAKNDAPCKYVTFGDNSKGKIYFLMTNRRSKRTSRTSLRRPKNQFEVKIKKVRSEDQEVIMAVVPMGVSEDERLQNVLGHFQKDFEGGVLAENLGSRYGGYGSFLPPNQHSPSVATQSRSPAVPPNRGSASRSPYVPVESAQKSHFVKNGLDSRGKDDYCQRTSNGTNGNPQQRMLNRAVNGPEQKAPKIRIKVNNNRHFARNTAAIYSGLGLDISPSSSMDDSLDGCAGAPEPKNLPDESPHTILQIMTCHPIPGGLLLSPLTENILALRKKSASARKKHEAPAFDDDKTELNRDWCHTTSAAQGDKDQMVHKYNYDEKKDHLLNIKSSKSKRDNSTIMNNGTMPDLLDISDDKDSIVPGSMQTEQHSLEASAKLVTDVSNHLKETKNVPLKGRIRDKIPLRDIESVHVKAVNLANDDNYPKGKANSEACTVRNSFDNLSKDSKTEPTLGQELVDKIKYDSDGYDHRLSTTSSQPNNLPPSGTATSVDRDKRKVVHVKDEPSQCKREESGGLVNADSMDIITENVGGNPSGMLDFLQLQVNQTIFLLVCKREESGGLVNADSMDIITENVGGNPSGMPKRKMKISSLQTAPSGKKLKVKAHKQLSNGITRKSHGEDKSVKLEKETVSSGETDNGRSDGVNDGDHKISPLNIDRSAPVPSACMTGAMESSVAVPVEPVLINEQWVCCDKCEKWRLLPYWMNPDVLPKKWRCSMQSWLHGMNNCKVSEDETTKALRAMPLAPENNISVDVRHDIATSGVCAATIPPTIQGGIKSIATSGTLKVDSSANTSNNLKMGEMSKSSKKLEAPTSRNPDDVDCFPKQKGKRKHIGSSDDGETVSVDRLHPESKSSSVGFDHDSLRASKKMKKEPNEPAKHHPSEFEISKSSPSIKGTPKSLHRYSGVSPSMGKYGSSSLVKCNDDKIISNGGIRTSDVGRSDVPELSIKNRKSKQRQLSKRGPDPVVSNAFPKHTVEEALSESNHAKENPMPELNFLKADDRKVAHARGPIAGTDSDKECLSEQHQENTHLQQHSLLSQNSMKKNMCHAQASAAATSSSSKVSSSHKSKVDFQETRASPVESVSSSPLRTSDKNLVDQHKRYPSAVAEKVLSQESGKSCLSFSKEKNDFGSGSDHAKAHGSGCLSGDMHHHVLKDGELQKDKQDNECSKNEDSGLGTRNGLLNPVKVQKVNSHVLSIRGNGDDKLPPSLQNGKTPPHLSSNQCDHAKLTSGKHPVQVKPDKGDAEQKDMKTNPSTVKGSKQRPALNDSSNGDLLYKAKQLKKAVLENTKQATLSRDALNPVNTSVLLKEARDLKHLSKRLKEKGDDLESANMCFEAGLKFLHVASLLEAPSIDSSKQGDSIQAMRLYSETGNLCGFCAREFERLKKMASAALAYKCVEVAYMKAAFYKHPGAIKDKHALQATSLMVPPAESPSSSASDVDNLNNQSTAAKAISRALYSPKIGGNSIPRNNHHLMGLLAYKHDILMELNDCKKNHLASCSGRMFFRDLFSLLDKADDINYAFDGTRKSQSSLAAYVTDIGKGQADGIALVREVLEFSFHNVKGLLQLIRHSLESINHEGCFGISVIMVPPNGCKRELG</sequence>
<name>M8BF76_AEGTA</name>
<feature type="region of interest" description="Disordered" evidence="4">
    <location>
        <begin position="809"/>
        <end position="859"/>
    </location>
</feature>
<feature type="region of interest" description="Disordered" evidence="4">
    <location>
        <begin position="988"/>
        <end position="1109"/>
    </location>
</feature>
<dbReference type="PANTHER" id="PTHR46524">
    <property type="entry name" value="CW-TYPE ZINC FINGER"/>
    <property type="match status" value="1"/>
</dbReference>
<reference evidence="5" key="1">
    <citation type="submission" date="2015-06" db="UniProtKB">
        <authorList>
            <consortium name="EnsemblPlants"/>
        </authorList>
    </citation>
    <scope>IDENTIFICATION</scope>
</reference>
<feature type="compositionally biased region" description="Polar residues" evidence="4">
    <location>
        <begin position="1229"/>
        <end position="1243"/>
    </location>
</feature>
<dbReference type="Gene3D" id="3.30.40.100">
    <property type="match status" value="1"/>
</dbReference>
<evidence type="ECO:0000256" key="1">
    <source>
        <dbReference type="ARBA" id="ARBA00022723"/>
    </source>
</evidence>
<dbReference type="InterPro" id="IPR011124">
    <property type="entry name" value="Znf_CW"/>
</dbReference>
<dbReference type="GO" id="GO:0008270">
    <property type="term" value="F:zinc ion binding"/>
    <property type="evidence" value="ECO:0007669"/>
    <property type="project" value="UniProtKB-KW"/>
</dbReference>
<dbReference type="Pfam" id="PF07496">
    <property type="entry name" value="zf-CW"/>
    <property type="match status" value="1"/>
</dbReference>
<feature type="region of interest" description="Disordered" evidence="4">
    <location>
        <begin position="1357"/>
        <end position="1384"/>
    </location>
</feature>
<feature type="compositionally biased region" description="Basic residues" evidence="4">
    <location>
        <begin position="1149"/>
        <end position="1159"/>
    </location>
</feature>
<feature type="compositionally biased region" description="Polar residues" evidence="4">
    <location>
        <begin position="988"/>
        <end position="998"/>
    </location>
</feature>